<accession>A0A415EWJ7</accession>
<dbReference type="Pfam" id="PF23944">
    <property type="entry name" value="DUF7278"/>
    <property type="match status" value="1"/>
</dbReference>
<gene>
    <name evidence="2" type="ORF">DW084_03140</name>
</gene>
<dbReference type="InterPro" id="IPR055702">
    <property type="entry name" value="DUF7278"/>
</dbReference>
<feature type="domain" description="DUF7278" evidence="1">
    <location>
        <begin position="148"/>
        <end position="217"/>
    </location>
</feature>
<protein>
    <recommendedName>
        <fullName evidence="1">DUF7278 domain-containing protein</fullName>
    </recommendedName>
</protein>
<comment type="caution">
    <text evidence="2">The sequence shown here is derived from an EMBL/GenBank/DDBJ whole genome shotgun (WGS) entry which is preliminary data.</text>
</comment>
<dbReference type="Proteomes" id="UP000286288">
    <property type="component" value="Unassembled WGS sequence"/>
</dbReference>
<dbReference type="EMBL" id="QRMZ01000003">
    <property type="protein sequence ID" value="RHK07681.1"/>
    <property type="molecule type" value="Genomic_DNA"/>
</dbReference>
<name>A0A415EWJ7_ENTCA</name>
<evidence type="ECO:0000313" key="3">
    <source>
        <dbReference type="Proteomes" id="UP000286288"/>
    </source>
</evidence>
<evidence type="ECO:0000259" key="1">
    <source>
        <dbReference type="Pfam" id="PF23944"/>
    </source>
</evidence>
<dbReference type="RefSeq" id="WP_005236012.1">
    <property type="nucleotide sequence ID" value="NZ_CP119296.1"/>
</dbReference>
<proteinExistence type="predicted"/>
<dbReference type="Gene3D" id="3.90.1580.10">
    <property type="entry name" value="paralog of FGE (formylglycine-generating enzyme)"/>
    <property type="match status" value="1"/>
</dbReference>
<reference evidence="2 3" key="1">
    <citation type="submission" date="2018-08" db="EMBL/GenBank/DDBJ databases">
        <title>A genome reference for cultivated species of the human gut microbiota.</title>
        <authorList>
            <person name="Zou Y."/>
            <person name="Xue W."/>
            <person name="Luo G."/>
        </authorList>
    </citation>
    <scope>NUCLEOTIDE SEQUENCE [LARGE SCALE GENOMIC DNA]</scope>
    <source>
        <strain evidence="2 3">AF48-16</strain>
    </source>
</reference>
<evidence type="ECO:0000313" key="2">
    <source>
        <dbReference type="EMBL" id="RHK07681.1"/>
    </source>
</evidence>
<dbReference type="InterPro" id="IPR016187">
    <property type="entry name" value="CTDL_fold"/>
</dbReference>
<sequence length="350" mass="40364">MDFFEALQWSNWKTLSFEIKEQLIQQILMYFVSPLKEITDVHFSQLTYAGLKCATFELTIDGEDFVFIPGNSEAILGWDLGVQGLPATCWSKNWQSPPNEIIRQLETIYELETSQDWGIFVNESTSPLRKAVIDPMLVQKSSLPAGARYIGQLNTITGEFHGLVDQFSVFEKELKAQFTAPASFEESLRWELPAFYHEENRYFAALEPLSETYQLFTHESVSQTELKQQLDKQGFQLLSEDQWEYVCGAATRRLFRWGNEKSCDDGVSLPTAELLEPNLFGCTYGLADAWELTDGLSLKMENWQICGHPLFDALPYASYYRSRKMLQPDQKLSPQSYRYRKAILINKDRI</sequence>
<dbReference type="AlphaFoldDB" id="A0A415EWJ7"/>
<organism evidence="2 3">
    <name type="scientific">Enterococcus casseliflavus</name>
    <name type="common">Enterococcus flavescens</name>
    <dbReference type="NCBI Taxonomy" id="37734"/>
    <lineage>
        <taxon>Bacteria</taxon>
        <taxon>Bacillati</taxon>
        <taxon>Bacillota</taxon>
        <taxon>Bacilli</taxon>
        <taxon>Lactobacillales</taxon>
        <taxon>Enterococcaceae</taxon>
        <taxon>Enterococcus</taxon>
    </lineage>
</organism>
<dbReference type="InterPro" id="IPR042095">
    <property type="entry name" value="SUMF_sf"/>
</dbReference>
<dbReference type="SUPFAM" id="SSF56436">
    <property type="entry name" value="C-type lectin-like"/>
    <property type="match status" value="1"/>
</dbReference>